<dbReference type="InterPro" id="IPR001296">
    <property type="entry name" value="Glyco_trans_1"/>
</dbReference>
<keyword evidence="1" id="KW-0328">Glycosyltransferase</keyword>
<evidence type="ECO:0000259" key="3">
    <source>
        <dbReference type="Pfam" id="PF00534"/>
    </source>
</evidence>
<name>A0ABS1B937_9MICO</name>
<dbReference type="PANTHER" id="PTHR12526:SF629">
    <property type="entry name" value="TEICHURONIC ACID BIOSYNTHESIS GLYCOSYLTRANSFERASE TUAH-RELATED"/>
    <property type="match status" value="1"/>
</dbReference>
<proteinExistence type="predicted"/>
<dbReference type="EMBL" id="JAEDAJ010000002">
    <property type="protein sequence ID" value="MBK0330702.1"/>
    <property type="molecule type" value="Genomic_DNA"/>
</dbReference>
<evidence type="ECO:0000313" key="4">
    <source>
        <dbReference type="EMBL" id="MBK0330702.1"/>
    </source>
</evidence>
<evidence type="ECO:0000313" key="5">
    <source>
        <dbReference type="Proteomes" id="UP000612352"/>
    </source>
</evidence>
<evidence type="ECO:0000256" key="2">
    <source>
        <dbReference type="ARBA" id="ARBA00022679"/>
    </source>
</evidence>
<dbReference type="PANTHER" id="PTHR12526">
    <property type="entry name" value="GLYCOSYLTRANSFERASE"/>
    <property type="match status" value="1"/>
</dbReference>
<sequence>MFTRRGSLPDVPIYFLLSVVPESFGGMVTVALQRSSAFADLDRRQIQILTKSADMDDPAVRTRELQEAGRLSSRVTIRNIWTDLLGASDDELRALPSQKSELEDVGAYLLAPDHGGDPVSIGPVVLTRTSASGEVLQTDRYREDGTLAVSDRLDVAVPGERGGRLITFFARDGHPLAQWDRLRALYHAWVDWVIGGQEAILVVDSAPTGGLFYDYRRDHVTTVQVIHNHHVLQMSAEERGELSSDVWQMFTHLDWFDAVSVLTPGQQQDLLERGVLGGNSFVGSNMLRDLPSAPSGARDPRRGAIVGRLVRQKRLDHAIEALRLVAMRGNDVRVDIYGNGPKEKALERLVGSHDLERRVTFRGYDPRAKDAFETASFTVLSSRYEGQPMILLEAMGAGCIPIAYDVEYGPADIITDGVDGLLVPEGDIEALAAAIERVMTLDERHLAKMRRAAIRRSRAFTAQAVTRSWGRSLRRARARKSTTPSVRFSGARLVSCEIDVEGIHLEIDMRGEDLSASGMSARVTWLGRSRDAYGRVLGKLRRTLHGVRLSADIGADALQDLPPKAVLDIYVDLHGPGAPVRRRIASSGLAMPSAFAGVELYTTVAGHLSLRRMAGSQP</sequence>
<protein>
    <submittedName>
        <fullName evidence="4">Glycosyltransferase</fullName>
    </submittedName>
</protein>
<dbReference type="RefSeq" id="WP_200501362.1">
    <property type="nucleotide sequence ID" value="NZ_JAEDAJ010000002.1"/>
</dbReference>
<dbReference type="Proteomes" id="UP000612352">
    <property type="component" value="Unassembled WGS sequence"/>
</dbReference>
<evidence type="ECO:0000256" key="1">
    <source>
        <dbReference type="ARBA" id="ARBA00022676"/>
    </source>
</evidence>
<dbReference type="SUPFAM" id="SSF53756">
    <property type="entry name" value="UDP-Glycosyltransferase/glycogen phosphorylase"/>
    <property type="match status" value="1"/>
</dbReference>
<keyword evidence="5" id="KW-1185">Reference proteome</keyword>
<accession>A0ABS1B937</accession>
<organism evidence="4 5">
    <name type="scientific">Brachybacterium halotolerans</name>
    <dbReference type="NCBI Taxonomy" id="2795215"/>
    <lineage>
        <taxon>Bacteria</taxon>
        <taxon>Bacillati</taxon>
        <taxon>Actinomycetota</taxon>
        <taxon>Actinomycetes</taxon>
        <taxon>Micrococcales</taxon>
        <taxon>Dermabacteraceae</taxon>
        <taxon>Brachybacterium</taxon>
    </lineage>
</organism>
<dbReference type="Gene3D" id="3.40.50.2000">
    <property type="entry name" value="Glycogen Phosphorylase B"/>
    <property type="match status" value="3"/>
</dbReference>
<comment type="caution">
    <text evidence="4">The sequence shown here is derived from an EMBL/GenBank/DDBJ whole genome shotgun (WGS) entry which is preliminary data.</text>
</comment>
<feature type="domain" description="Glycosyl transferase family 1" evidence="3">
    <location>
        <begin position="305"/>
        <end position="454"/>
    </location>
</feature>
<keyword evidence="2" id="KW-0808">Transferase</keyword>
<dbReference type="Pfam" id="PF00534">
    <property type="entry name" value="Glycos_transf_1"/>
    <property type="match status" value="1"/>
</dbReference>
<reference evidence="4 5" key="1">
    <citation type="submission" date="2020-12" db="EMBL/GenBank/DDBJ databases">
        <title>Brachybacterium sp. MASK1Z-5, whole genome shotgun sequence.</title>
        <authorList>
            <person name="Tuo L."/>
        </authorList>
    </citation>
    <scope>NUCLEOTIDE SEQUENCE [LARGE SCALE GENOMIC DNA]</scope>
    <source>
        <strain evidence="4 5">MASK1Z-5</strain>
    </source>
</reference>
<gene>
    <name evidence="4" type="ORF">I8D64_04735</name>
</gene>